<gene>
    <name evidence="4" type="ORF">BG006_011460</name>
</gene>
<evidence type="ECO:0000256" key="3">
    <source>
        <dbReference type="SAM" id="SignalP"/>
    </source>
</evidence>
<comment type="caution">
    <text evidence="4">The sequence shown here is derived from an EMBL/GenBank/DDBJ whole genome shotgun (WGS) entry which is preliminary data.</text>
</comment>
<organism evidence="4 5">
    <name type="scientific">Podila minutissima</name>
    <dbReference type="NCBI Taxonomy" id="64525"/>
    <lineage>
        <taxon>Eukaryota</taxon>
        <taxon>Fungi</taxon>
        <taxon>Fungi incertae sedis</taxon>
        <taxon>Mucoromycota</taxon>
        <taxon>Mortierellomycotina</taxon>
        <taxon>Mortierellomycetes</taxon>
        <taxon>Mortierellales</taxon>
        <taxon>Mortierellaceae</taxon>
        <taxon>Podila</taxon>
    </lineage>
</organism>
<feature type="region of interest" description="Disordered" evidence="1">
    <location>
        <begin position="145"/>
        <end position="172"/>
    </location>
</feature>
<dbReference type="Proteomes" id="UP000696485">
    <property type="component" value="Unassembled WGS sequence"/>
</dbReference>
<proteinExistence type="predicted"/>
<feature type="region of interest" description="Disordered" evidence="1">
    <location>
        <begin position="100"/>
        <end position="121"/>
    </location>
</feature>
<keyword evidence="3" id="KW-0732">Signal</keyword>
<feature type="compositionally biased region" description="Basic residues" evidence="1">
    <location>
        <begin position="339"/>
        <end position="352"/>
    </location>
</feature>
<evidence type="ECO:0000313" key="5">
    <source>
        <dbReference type="Proteomes" id="UP000696485"/>
    </source>
</evidence>
<keyword evidence="5" id="KW-1185">Reference proteome</keyword>
<evidence type="ECO:0008006" key="6">
    <source>
        <dbReference type="Google" id="ProtNLM"/>
    </source>
</evidence>
<evidence type="ECO:0000256" key="1">
    <source>
        <dbReference type="SAM" id="MobiDB-lite"/>
    </source>
</evidence>
<protein>
    <recommendedName>
        <fullName evidence="6">Transmembrane protein</fullName>
    </recommendedName>
</protein>
<keyword evidence="2" id="KW-0472">Membrane</keyword>
<evidence type="ECO:0000256" key="2">
    <source>
        <dbReference type="SAM" id="Phobius"/>
    </source>
</evidence>
<dbReference type="EMBL" id="JAAAUY010000099">
    <property type="protein sequence ID" value="KAF9335451.1"/>
    <property type="molecule type" value="Genomic_DNA"/>
</dbReference>
<feature type="compositionally biased region" description="Low complexity" evidence="1">
    <location>
        <begin position="101"/>
        <end position="113"/>
    </location>
</feature>
<evidence type="ECO:0000313" key="4">
    <source>
        <dbReference type="EMBL" id="KAF9335451.1"/>
    </source>
</evidence>
<dbReference type="AlphaFoldDB" id="A0A9P5SSZ8"/>
<keyword evidence="2" id="KW-0812">Transmembrane</keyword>
<feature type="transmembrane region" description="Helical" evidence="2">
    <location>
        <begin position="370"/>
        <end position="391"/>
    </location>
</feature>
<keyword evidence="2" id="KW-1133">Transmembrane helix</keyword>
<feature type="signal peptide" evidence="3">
    <location>
        <begin position="1"/>
        <end position="30"/>
    </location>
</feature>
<feature type="chain" id="PRO_5040320003" description="Transmembrane protein" evidence="3">
    <location>
        <begin position="31"/>
        <end position="507"/>
    </location>
</feature>
<accession>A0A9P5SSZ8</accession>
<sequence>MRWSNTHGFASRTTSIAILALLLSTPSSHSFGVVASPVALPNLLKHNHIDGDLVDSSFLSGQAFADAAKIINNNDNNNNNNNDIITQAKPSFPRRILLQMRRASSSPSSSSRPSPSPPSARFLSAYETIVNSDSQLPMFLDHKLQRQQRRRARMANMSKHPQPSDNHNKNAIDSNEALRPRIATNNVQNNMAENAMSTQGPGDEVKVVTHDRSSTQGVPSASKPATDKNRWALRNSLGMEEEMDGEGVMVENKEDKATLIGMSEKHMEEEKAGGVALEDLSFGMQVQHPSSEGASFSSEEHPLSQKPAEVQVEDIPVPEIEPIVFQHSDRDVLEPRRSIRKRSSQFQHHRHLVTSASSSSSSSRSALHSALASAFVVAASGLALSFVVISYSMYSRRREKSPLGFFHYLTQGAFDSSYSYGHLSEASSLLPVATIPSPTSAVFPFGVSALSASSSSSCSGNSSGEEPEIAVSSCAQVTPSASYKADVGRRASRQLLVESKIEHQYKP</sequence>
<name>A0A9P5SSZ8_9FUNG</name>
<feature type="compositionally biased region" description="Polar residues" evidence="1">
    <location>
        <begin position="159"/>
        <end position="172"/>
    </location>
</feature>
<reference evidence="4" key="1">
    <citation type="journal article" date="2020" name="Fungal Divers.">
        <title>Resolving the Mortierellaceae phylogeny through synthesis of multi-gene phylogenetics and phylogenomics.</title>
        <authorList>
            <person name="Vandepol N."/>
            <person name="Liber J."/>
            <person name="Desiro A."/>
            <person name="Na H."/>
            <person name="Kennedy M."/>
            <person name="Barry K."/>
            <person name="Grigoriev I.V."/>
            <person name="Miller A.N."/>
            <person name="O'Donnell K."/>
            <person name="Stajich J.E."/>
            <person name="Bonito G."/>
        </authorList>
    </citation>
    <scope>NUCLEOTIDE SEQUENCE</scope>
    <source>
        <strain evidence="4">NVP1</strain>
    </source>
</reference>
<feature type="region of interest" description="Disordered" evidence="1">
    <location>
        <begin position="339"/>
        <end position="361"/>
    </location>
</feature>
<feature type="region of interest" description="Disordered" evidence="1">
    <location>
        <begin position="286"/>
        <end position="308"/>
    </location>
</feature>
<feature type="compositionally biased region" description="Polar residues" evidence="1">
    <location>
        <begin position="287"/>
        <end position="297"/>
    </location>
</feature>